<comment type="function">
    <text evidence="4">Involved in cell division and chromosome segregation.</text>
</comment>
<dbReference type="InterPro" id="IPR039518">
    <property type="entry name" value="WhiA_LAGLIDADG_dom"/>
</dbReference>
<dbReference type="PROSITE" id="PS50819">
    <property type="entry name" value="INTEIN_ENDONUCLEASE"/>
    <property type="match status" value="1"/>
</dbReference>
<evidence type="ECO:0000256" key="3">
    <source>
        <dbReference type="ARBA" id="ARBA00023306"/>
    </source>
</evidence>
<evidence type="ECO:0000313" key="7">
    <source>
        <dbReference type="Proteomes" id="UP000579281"/>
    </source>
</evidence>
<proteinExistence type="inferred from homology"/>
<dbReference type="InterPro" id="IPR023054">
    <property type="entry name" value="Sporulation_regulator_WhiA_C"/>
</dbReference>
<dbReference type="InterPro" id="IPR018478">
    <property type="entry name" value="Sporu_reg_WhiA_N_dom"/>
</dbReference>
<dbReference type="AlphaFoldDB" id="A0A841KR61"/>
<evidence type="ECO:0000256" key="1">
    <source>
        <dbReference type="ARBA" id="ARBA00022618"/>
    </source>
</evidence>
<keyword evidence="3 4" id="KW-0131">Cell cycle</keyword>
<keyword evidence="1 4" id="KW-0132">Cell division</keyword>
<dbReference type="GO" id="GO:0003677">
    <property type="term" value="F:DNA binding"/>
    <property type="evidence" value="ECO:0007669"/>
    <property type="project" value="UniProtKB-UniRule"/>
</dbReference>
<keyword evidence="7" id="KW-1185">Reference proteome</keyword>
<name>A0A841KR61_9FIRM</name>
<reference evidence="6 7" key="1">
    <citation type="submission" date="2020-08" db="EMBL/GenBank/DDBJ databases">
        <title>Genomic Encyclopedia of Type Strains, Phase IV (KMG-IV): sequencing the most valuable type-strain genomes for metagenomic binning, comparative biology and taxonomic classification.</title>
        <authorList>
            <person name="Goeker M."/>
        </authorList>
    </citation>
    <scope>NUCLEOTIDE SEQUENCE [LARGE SCALE GENOMIC DNA]</scope>
    <source>
        <strain evidence="6 7">DSM 103526</strain>
    </source>
</reference>
<dbReference type="HAMAP" id="MF_01420">
    <property type="entry name" value="HTH_type_WhiA"/>
    <property type="match status" value="1"/>
</dbReference>
<dbReference type="InterPro" id="IPR003802">
    <property type="entry name" value="Sporulation_regulator_WhiA"/>
</dbReference>
<feature type="domain" description="DOD-type homing endonuclease" evidence="5">
    <location>
        <begin position="136"/>
        <end position="180"/>
    </location>
</feature>
<protein>
    <recommendedName>
        <fullName evidence="4">Probable cell division protein WhiA</fullName>
    </recommendedName>
</protein>
<dbReference type="Pfam" id="PF14527">
    <property type="entry name" value="LAGLIDADG_WhiA"/>
    <property type="match status" value="1"/>
</dbReference>
<dbReference type="Pfam" id="PF02650">
    <property type="entry name" value="HTH_WhiA"/>
    <property type="match status" value="1"/>
</dbReference>
<dbReference type="PANTHER" id="PTHR37307">
    <property type="entry name" value="CELL DIVISION PROTEIN WHIA-RELATED"/>
    <property type="match status" value="1"/>
</dbReference>
<evidence type="ECO:0000256" key="4">
    <source>
        <dbReference type="HAMAP-Rule" id="MF_01420"/>
    </source>
</evidence>
<dbReference type="InterPro" id="IPR004042">
    <property type="entry name" value="Intein_endonuc_central"/>
</dbReference>
<dbReference type="PANTHER" id="PTHR37307:SF1">
    <property type="entry name" value="CELL DIVISION PROTEIN WHIA-RELATED"/>
    <property type="match status" value="1"/>
</dbReference>
<dbReference type="Gene3D" id="3.10.28.10">
    <property type="entry name" value="Homing endonucleases"/>
    <property type="match status" value="1"/>
</dbReference>
<organism evidence="6 7">
    <name type="scientific">Anaerosolibacter carboniphilus</name>
    <dbReference type="NCBI Taxonomy" id="1417629"/>
    <lineage>
        <taxon>Bacteria</taxon>
        <taxon>Bacillati</taxon>
        <taxon>Bacillota</taxon>
        <taxon>Clostridia</taxon>
        <taxon>Peptostreptococcales</taxon>
        <taxon>Thermotaleaceae</taxon>
        <taxon>Anaerosolibacter</taxon>
    </lineage>
</organism>
<keyword evidence="2 4" id="KW-0238">DNA-binding</keyword>
<dbReference type="NCBIfam" id="TIGR00647">
    <property type="entry name" value="DNA_bind_WhiA"/>
    <property type="match status" value="1"/>
</dbReference>
<dbReference type="Pfam" id="PF10298">
    <property type="entry name" value="WhiA_N"/>
    <property type="match status" value="1"/>
</dbReference>
<evidence type="ECO:0000313" key="6">
    <source>
        <dbReference type="EMBL" id="MBB6215841.1"/>
    </source>
</evidence>
<dbReference type="GO" id="GO:0004519">
    <property type="term" value="F:endonuclease activity"/>
    <property type="evidence" value="ECO:0007669"/>
    <property type="project" value="InterPro"/>
</dbReference>
<dbReference type="SUPFAM" id="SSF55608">
    <property type="entry name" value="Homing endonucleases"/>
    <property type="match status" value="1"/>
</dbReference>
<evidence type="ECO:0000259" key="5">
    <source>
        <dbReference type="PROSITE" id="PS50819"/>
    </source>
</evidence>
<dbReference type="Proteomes" id="UP000579281">
    <property type="component" value="Unassembled WGS sequence"/>
</dbReference>
<gene>
    <name evidence="4" type="primary">whiA</name>
    <name evidence="6" type="ORF">HNQ80_001932</name>
</gene>
<accession>A0A841KR61</accession>
<comment type="caution">
    <text evidence="6">The sequence shown here is derived from an EMBL/GenBank/DDBJ whole genome shotgun (WGS) entry which is preliminary data.</text>
</comment>
<comment type="similarity">
    <text evidence="4">Belongs to the WhiA family.</text>
</comment>
<dbReference type="GO" id="GO:0051301">
    <property type="term" value="P:cell division"/>
    <property type="evidence" value="ECO:0007669"/>
    <property type="project" value="UniProtKB-UniRule"/>
</dbReference>
<evidence type="ECO:0000256" key="2">
    <source>
        <dbReference type="ARBA" id="ARBA00023125"/>
    </source>
</evidence>
<dbReference type="EMBL" id="JACHEN010000010">
    <property type="protein sequence ID" value="MBB6215841.1"/>
    <property type="molecule type" value="Genomic_DNA"/>
</dbReference>
<dbReference type="InterPro" id="IPR027434">
    <property type="entry name" value="Homing_endonucl"/>
</dbReference>
<sequence>MGDKMSFSMETKNELSRLIPEDYCCQLAELSALIRMSGTIQLAGFQKMNVRIATENAAVARKIIKLLKTCFGIHTELMVRKNRVLKKNNNYMMVINNTSGANDILQKLGILRKEDEQFSIDYSIPQELLKKRCCKRAYLRGAFLGAGSVSAPEKTYHLELVTSSEEHSEDLKNLINEFDLGAKIVQRKNSYVVYLKEGDQIVDLLNIIGAHNALLNLENIRIVKQVRNNVNRIVNCETANLSKIVNASIRQIENIEYIEKTHGFKILPDGLREIAELRLEFKEASLKELGQMLTPPVGKSGVNHRLRKIEKIAEKIKQKEGDV</sequence>
<dbReference type="GO" id="GO:0043937">
    <property type="term" value="P:regulation of sporulation"/>
    <property type="evidence" value="ECO:0007669"/>
    <property type="project" value="InterPro"/>
</dbReference>